<dbReference type="SUPFAM" id="SSF56112">
    <property type="entry name" value="Protein kinase-like (PK-like)"/>
    <property type="match status" value="1"/>
</dbReference>
<evidence type="ECO:0000313" key="2">
    <source>
        <dbReference type="EMBL" id="KAG7285231.1"/>
    </source>
</evidence>
<dbReference type="PROSITE" id="PS50011">
    <property type="entry name" value="PROTEIN_KINASE_DOM"/>
    <property type="match status" value="1"/>
</dbReference>
<dbReference type="GO" id="GO:0005524">
    <property type="term" value="F:ATP binding"/>
    <property type="evidence" value="ECO:0007669"/>
    <property type="project" value="InterPro"/>
</dbReference>
<protein>
    <recommendedName>
        <fullName evidence="1">Protein kinase domain-containing protein</fullName>
    </recommendedName>
</protein>
<dbReference type="GO" id="GO:0004674">
    <property type="term" value="F:protein serine/threonine kinase activity"/>
    <property type="evidence" value="ECO:0007669"/>
    <property type="project" value="TreeGrafter"/>
</dbReference>
<accession>A0AAD4EQ22</accession>
<evidence type="ECO:0000259" key="1">
    <source>
        <dbReference type="PROSITE" id="PS50011"/>
    </source>
</evidence>
<feature type="domain" description="Protein kinase" evidence="1">
    <location>
        <begin position="3"/>
        <end position="305"/>
    </location>
</feature>
<dbReference type="Gene3D" id="1.10.510.10">
    <property type="entry name" value="Transferase(Phosphotransferase) domain 1"/>
    <property type="match status" value="1"/>
</dbReference>
<dbReference type="GO" id="GO:0005737">
    <property type="term" value="C:cytoplasm"/>
    <property type="evidence" value="ECO:0007669"/>
    <property type="project" value="TreeGrafter"/>
</dbReference>
<dbReference type="PANTHER" id="PTHR44167:SF25">
    <property type="entry name" value="PROTEIN KINASE DOMAIN CONTAINING PROTEIN"/>
    <property type="match status" value="1"/>
</dbReference>
<dbReference type="InterPro" id="IPR011009">
    <property type="entry name" value="Kinase-like_dom_sf"/>
</dbReference>
<dbReference type="Proteomes" id="UP001197093">
    <property type="component" value="Unassembled WGS sequence"/>
</dbReference>
<dbReference type="SMART" id="SM00220">
    <property type="entry name" value="S_TKc"/>
    <property type="match status" value="1"/>
</dbReference>
<dbReference type="GO" id="GO:0044773">
    <property type="term" value="P:mitotic DNA damage checkpoint signaling"/>
    <property type="evidence" value="ECO:0007669"/>
    <property type="project" value="TreeGrafter"/>
</dbReference>
<dbReference type="GO" id="GO:0005634">
    <property type="term" value="C:nucleus"/>
    <property type="evidence" value="ECO:0007669"/>
    <property type="project" value="TreeGrafter"/>
</dbReference>
<organism evidence="2 3">
    <name type="scientific">Staphylotrichum longicolle</name>
    <dbReference type="NCBI Taxonomy" id="669026"/>
    <lineage>
        <taxon>Eukaryota</taxon>
        <taxon>Fungi</taxon>
        <taxon>Dikarya</taxon>
        <taxon>Ascomycota</taxon>
        <taxon>Pezizomycotina</taxon>
        <taxon>Sordariomycetes</taxon>
        <taxon>Sordariomycetidae</taxon>
        <taxon>Sordariales</taxon>
        <taxon>Chaetomiaceae</taxon>
        <taxon>Staphylotrichum</taxon>
    </lineage>
</organism>
<name>A0AAD4EQ22_9PEZI</name>
<comment type="caution">
    <text evidence="2">The sequence shown here is derived from an EMBL/GenBank/DDBJ whole genome shotgun (WGS) entry which is preliminary data.</text>
</comment>
<gene>
    <name evidence="2" type="ORF">NEMBOFW57_009852</name>
</gene>
<evidence type="ECO:0000313" key="3">
    <source>
        <dbReference type="Proteomes" id="UP001197093"/>
    </source>
</evidence>
<dbReference type="PANTHER" id="PTHR44167">
    <property type="entry name" value="OVARIAN-SPECIFIC SERINE/THREONINE-PROTEIN KINASE LOK-RELATED"/>
    <property type="match status" value="1"/>
</dbReference>
<sequence length="305" mass="33627">MRHLLLDEIASGSFGTVYRAFDFKHSRVFAIKVLHDEGGDDGLWANWQAAAYRGEGLILPSLNHQHIIRSFHSQGWGTPRVEIHMDLMDGTLRALAHSRPSATYPLLAHHALHQMLQALDYLDSLDLVHRDIKPDNIFYTYTHSTFHSQVQQQQLHPGGHYPYHFRLGDFGLCDHASRIPRTLGTKMFFAPELFPDDDDDDDDDRGGLPQLQSHKSDVWALYVTTLWTLDVGQVRAAAALGWRNGGAAGFAAYVGGLVEEEEEGGKGKVGALRGWRRLIRGRGGVRGEVLGGLFGGVGGLGGGEG</sequence>
<dbReference type="InterPro" id="IPR008271">
    <property type="entry name" value="Ser/Thr_kinase_AS"/>
</dbReference>
<proteinExistence type="predicted"/>
<dbReference type="CDD" id="cd00180">
    <property type="entry name" value="PKc"/>
    <property type="match status" value="1"/>
</dbReference>
<dbReference type="AlphaFoldDB" id="A0AAD4EQ22"/>
<dbReference type="InterPro" id="IPR000719">
    <property type="entry name" value="Prot_kinase_dom"/>
</dbReference>
<keyword evidence="3" id="KW-1185">Reference proteome</keyword>
<reference evidence="2" key="1">
    <citation type="submission" date="2023-02" db="EMBL/GenBank/DDBJ databases">
        <authorList>
            <person name="Palmer J.M."/>
        </authorList>
    </citation>
    <scope>NUCLEOTIDE SEQUENCE</scope>
    <source>
        <strain evidence="2">FW57</strain>
    </source>
</reference>
<dbReference type="Pfam" id="PF00069">
    <property type="entry name" value="Pkinase"/>
    <property type="match status" value="1"/>
</dbReference>
<dbReference type="EMBL" id="JAHCVI010000005">
    <property type="protein sequence ID" value="KAG7285231.1"/>
    <property type="molecule type" value="Genomic_DNA"/>
</dbReference>
<dbReference type="PROSITE" id="PS00108">
    <property type="entry name" value="PROTEIN_KINASE_ST"/>
    <property type="match status" value="1"/>
</dbReference>